<name>A0A081AFB3_PHYNI</name>
<dbReference type="AlphaFoldDB" id="A0A081AFB3"/>
<evidence type="ECO:0000313" key="2">
    <source>
        <dbReference type="EMBL" id="ETO77574.1"/>
    </source>
</evidence>
<proteinExistence type="predicted"/>
<dbReference type="EMBL" id="ANJA01001331">
    <property type="protein sequence ID" value="ETO77574.1"/>
    <property type="molecule type" value="Genomic_DNA"/>
</dbReference>
<comment type="caution">
    <text evidence="2">The sequence shown here is derived from an EMBL/GenBank/DDBJ whole genome shotgun (WGS) entry which is preliminary data.</text>
</comment>
<evidence type="ECO:0000313" key="3">
    <source>
        <dbReference type="Proteomes" id="UP000028582"/>
    </source>
</evidence>
<feature type="compositionally biased region" description="Basic and acidic residues" evidence="1">
    <location>
        <begin position="43"/>
        <end position="56"/>
    </location>
</feature>
<reference evidence="2 3" key="1">
    <citation type="submission" date="2013-11" db="EMBL/GenBank/DDBJ databases">
        <title>The Genome Sequence of Phytophthora parasitica P1976.</title>
        <authorList>
            <consortium name="The Broad Institute Genomics Platform"/>
            <person name="Russ C."/>
            <person name="Tyler B."/>
            <person name="Panabieres F."/>
            <person name="Shan W."/>
            <person name="Tripathy S."/>
            <person name="Grunwald N."/>
            <person name="Machado M."/>
            <person name="Johnson C.S."/>
            <person name="Walker B."/>
            <person name="Young S."/>
            <person name="Zeng Q."/>
            <person name="Gargeya S."/>
            <person name="Fitzgerald M."/>
            <person name="Haas B."/>
            <person name="Abouelleil A."/>
            <person name="Allen A.W."/>
            <person name="Alvarado L."/>
            <person name="Arachchi H.M."/>
            <person name="Berlin A.M."/>
            <person name="Chapman S.B."/>
            <person name="Gainer-Dewar J."/>
            <person name="Goldberg J."/>
            <person name="Griggs A."/>
            <person name="Gujja S."/>
            <person name="Hansen M."/>
            <person name="Howarth C."/>
            <person name="Imamovic A."/>
            <person name="Ireland A."/>
            <person name="Larimer J."/>
            <person name="McCowan C."/>
            <person name="Murphy C."/>
            <person name="Pearson M."/>
            <person name="Poon T.W."/>
            <person name="Priest M."/>
            <person name="Roberts A."/>
            <person name="Saif S."/>
            <person name="Shea T."/>
            <person name="Sisk P."/>
            <person name="Sykes S."/>
            <person name="Wortman J."/>
            <person name="Nusbaum C."/>
            <person name="Birren B."/>
        </authorList>
    </citation>
    <scope>NUCLEOTIDE SEQUENCE [LARGE SCALE GENOMIC DNA]</scope>
    <source>
        <strain evidence="2 3">P1976</strain>
    </source>
</reference>
<sequence length="75" mass="8164">MPSQPKSRQEAKSTFNGVDVDMVCDEFSWTHHEDSTDDGEGSEVTRKDLSADREADPTAAGSGEDCERTDIVKAS</sequence>
<feature type="region of interest" description="Disordered" evidence="1">
    <location>
        <begin position="31"/>
        <end position="75"/>
    </location>
</feature>
<accession>A0A081AFB3</accession>
<protein>
    <submittedName>
        <fullName evidence="2">Uncharacterized protein</fullName>
    </submittedName>
</protein>
<organism evidence="2 3">
    <name type="scientific">Phytophthora nicotianae P1976</name>
    <dbReference type="NCBI Taxonomy" id="1317066"/>
    <lineage>
        <taxon>Eukaryota</taxon>
        <taxon>Sar</taxon>
        <taxon>Stramenopiles</taxon>
        <taxon>Oomycota</taxon>
        <taxon>Peronosporomycetes</taxon>
        <taxon>Peronosporales</taxon>
        <taxon>Peronosporaceae</taxon>
        <taxon>Phytophthora</taxon>
    </lineage>
</organism>
<evidence type="ECO:0000256" key="1">
    <source>
        <dbReference type="SAM" id="MobiDB-lite"/>
    </source>
</evidence>
<dbReference type="Proteomes" id="UP000028582">
    <property type="component" value="Unassembled WGS sequence"/>
</dbReference>
<gene>
    <name evidence="2" type="ORF">F444_07242</name>
</gene>
<feature type="compositionally biased region" description="Basic and acidic residues" evidence="1">
    <location>
        <begin position="65"/>
        <end position="75"/>
    </location>
</feature>